<organism evidence="1 2">
    <name type="scientific">Turneriella parva (strain ATCC BAA-1111 / DSM 21527 / NCTC 11395 / H)</name>
    <name type="common">Leptospira parva</name>
    <dbReference type="NCBI Taxonomy" id="869212"/>
    <lineage>
        <taxon>Bacteria</taxon>
        <taxon>Pseudomonadati</taxon>
        <taxon>Spirochaetota</taxon>
        <taxon>Spirochaetia</taxon>
        <taxon>Leptospirales</taxon>
        <taxon>Leptospiraceae</taxon>
        <taxon>Turneriella</taxon>
    </lineage>
</organism>
<proteinExistence type="predicted"/>
<dbReference type="EMBL" id="CP002959">
    <property type="protein sequence ID" value="AFM11992.1"/>
    <property type="molecule type" value="Genomic_DNA"/>
</dbReference>
<dbReference type="RefSeq" id="WP_014802507.1">
    <property type="nucleotide sequence ID" value="NC_018020.1"/>
</dbReference>
<dbReference type="STRING" id="869212.Turpa_1344"/>
<gene>
    <name evidence="1" type="ordered locus">Turpa_1344</name>
</gene>
<accession>I4B3Y5</accession>
<dbReference type="KEGG" id="tpx:Turpa_1344"/>
<evidence type="ECO:0000313" key="1">
    <source>
        <dbReference type="EMBL" id="AFM11992.1"/>
    </source>
</evidence>
<dbReference type="HOGENOM" id="CLU_1610057_0_0_12"/>
<protein>
    <submittedName>
        <fullName evidence="1">Uncharacterized protein</fullName>
    </submittedName>
</protein>
<dbReference type="AlphaFoldDB" id="I4B3Y5"/>
<dbReference type="Proteomes" id="UP000006048">
    <property type="component" value="Chromosome"/>
</dbReference>
<evidence type="ECO:0000313" key="2">
    <source>
        <dbReference type="Proteomes" id="UP000006048"/>
    </source>
</evidence>
<keyword evidence="2" id="KW-1185">Reference proteome</keyword>
<sequence length="165" mass="19202">MQNSKGHFLQKIMQPRAKKMQTLPFTTGFRMILIWSFLAPIQNYPQQELSGRYEMIDAKGVRYYISGNPQKFCAIHFVFPRKSENNEVNYQSSPDDVRAVSKKDCSRIESLLLNAVKKAKKISVSDLKPGFMILKTMGKTEMYSIQSEQQEFLELSTYLRSFWIP</sequence>
<name>I4B3Y5_TURPD</name>
<reference evidence="1 2" key="1">
    <citation type="submission" date="2012-06" db="EMBL/GenBank/DDBJ databases">
        <title>The complete chromosome of genome of Turneriella parva DSM 21527.</title>
        <authorList>
            <consortium name="US DOE Joint Genome Institute (JGI-PGF)"/>
            <person name="Lucas S."/>
            <person name="Han J."/>
            <person name="Lapidus A."/>
            <person name="Bruce D."/>
            <person name="Goodwin L."/>
            <person name="Pitluck S."/>
            <person name="Peters L."/>
            <person name="Kyrpides N."/>
            <person name="Mavromatis K."/>
            <person name="Ivanova N."/>
            <person name="Mikhailova N."/>
            <person name="Chertkov O."/>
            <person name="Detter J.C."/>
            <person name="Tapia R."/>
            <person name="Han C."/>
            <person name="Land M."/>
            <person name="Hauser L."/>
            <person name="Markowitz V."/>
            <person name="Cheng J.-F."/>
            <person name="Hugenholtz P."/>
            <person name="Woyke T."/>
            <person name="Wu D."/>
            <person name="Gronow S."/>
            <person name="Wellnitz S."/>
            <person name="Brambilla E."/>
            <person name="Klenk H.-P."/>
            <person name="Eisen J.A."/>
        </authorList>
    </citation>
    <scope>NUCLEOTIDE SEQUENCE [LARGE SCALE GENOMIC DNA]</scope>
    <source>
        <strain evidence="2">ATCC BAA-1111 / DSM 21527 / NCTC 11395 / H</strain>
    </source>
</reference>